<protein>
    <submittedName>
        <fullName evidence="4">Ribosomal-protein-alanine N-acetyltransferase</fullName>
    </submittedName>
</protein>
<evidence type="ECO:0000313" key="5">
    <source>
        <dbReference type="Proteomes" id="UP000198914"/>
    </source>
</evidence>
<accession>A0A1H3SY80</accession>
<dbReference type="EMBL" id="FNPX01000014">
    <property type="protein sequence ID" value="SDZ42986.1"/>
    <property type="molecule type" value="Genomic_DNA"/>
</dbReference>
<name>A0A1H3SY80_9RHOB</name>
<proteinExistence type="predicted"/>
<organism evidence="4 5">
    <name type="scientific">Jannaschia faecimaris</name>
    <dbReference type="NCBI Taxonomy" id="1244108"/>
    <lineage>
        <taxon>Bacteria</taxon>
        <taxon>Pseudomonadati</taxon>
        <taxon>Pseudomonadota</taxon>
        <taxon>Alphaproteobacteria</taxon>
        <taxon>Rhodobacterales</taxon>
        <taxon>Roseobacteraceae</taxon>
        <taxon>Jannaschia</taxon>
    </lineage>
</organism>
<dbReference type="Proteomes" id="UP000198914">
    <property type="component" value="Unassembled WGS sequence"/>
</dbReference>
<keyword evidence="2" id="KW-0012">Acyltransferase</keyword>
<dbReference type="PROSITE" id="PS51186">
    <property type="entry name" value="GNAT"/>
    <property type="match status" value="1"/>
</dbReference>
<reference evidence="5" key="1">
    <citation type="submission" date="2016-10" db="EMBL/GenBank/DDBJ databases">
        <authorList>
            <person name="Varghese N."/>
            <person name="Submissions S."/>
        </authorList>
    </citation>
    <scope>NUCLEOTIDE SEQUENCE [LARGE SCALE GENOMIC DNA]</scope>
    <source>
        <strain evidence="5">DSM 100420</strain>
    </source>
</reference>
<evidence type="ECO:0000256" key="2">
    <source>
        <dbReference type="ARBA" id="ARBA00023315"/>
    </source>
</evidence>
<evidence type="ECO:0000256" key="1">
    <source>
        <dbReference type="ARBA" id="ARBA00022679"/>
    </source>
</evidence>
<keyword evidence="5" id="KW-1185">Reference proteome</keyword>
<sequence length="126" mass="13577">MATLHAENFSGAARWSVDSFCQMLSDPLAFHITRADAFLFGRVVAQEAELLTVVVAEATRGQGIGRALLDAFTAQARARDATEAFLEVAADNAPAHALYTGTGWREAGRRSGYYDGTDALILRKSL</sequence>
<dbReference type="Gene3D" id="3.40.630.30">
    <property type="match status" value="1"/>
</dbReference>
<dbReference type="Pfam" id="PF00583">
    <property type="entry name" value="Acetyltransf_1"/>
    <property type="match status" value="1"/>
</dbReference>
<evidence type="ECO:0000313" key="4">
    <source>
        <dbReference type="EMBL" id="SDZ42986.1"/>
    </source>
</evidence>
<evidence type="ECO:0000259" key="3">
    <source>
        <dbReference type="PROSITE" id="PS51186"/>
    </source>
</evidence>
<dbReference type="SUPFAM" id="SSF55729">
    <property type="entry name" value="Acyl-CoA N-acyltransferases (Nat)"/>
    <property type="match status" value="1"/>
</dbReference>
<dbReference type="AlphaFoldDB" id="A0A1H3SY80"/>
<dbReference type="CDD" id="cd04301">
    <property type="entry name" value="NAT_SF"/>
    <property type="match status" value="1"/>
</dbReference>
<dbReference type="OrthoDB" id="9804026at2"/>
<gene>
    <name evidence="4" type="ORF">SAMN05444004_11451</name>
</gene>
<dbReference type="PANTHER" id="PTHR43877:SF2">
    <property type="entry name" value="AMINOALKYLPHOSPHONATE N-ACETYLTRANSFERASE-RELATED"/>
    <property type="match status" value="1"/>
</dbReference>
<dbReference type="STRING" id="1244108.SAMN05444004_11451"/>
<dbReference type="InterPro" id="IPR016181">
    <property type="entry name" value="Acyl_CoA_acyltransferase"/>
</dbReference>
<dbReference type="PANTHER" id="PTHR43877">
    <property type="entry name" value="AMINOALKYLPHOSPHONATE N-ACETYLTRANSFERASE-RELATED-RELATED"/>
    <property type="match status" value="1"/>
</dbReference>
<dbReference type="InterPro" id="IPR050832">
    <property type="entry name" value="Bact_Acetyltransf"/>
</dbReference>
<dbReference type="InterPro" id="IPR000182">
    <property type="entry name" value="GNAT_dom"/>
</dbReference>
<keyword evidence="1 4" id="KW-0808">Transferase</keyword>
<feature type="domain" description="N-acetyltransferase" evidence="3">
    <location>
        <begin position="1"/>
        <end position="126"/>
    </location>
</feature>
<dbReference type="GO" id="GO:0016747">
    <property type="term" value="F:acyltransferase activity, transferring groups other than amino-acyl groups"/>
    <property type="evidence" value="ECO:0007669"/>
    <property type="project" value="InterPro"/>
</dbReference>